<evidence type="ECO:0000313" key="5">
    <source>
        <dbReference type="EMBL" id="MFD1532389.1"/>
    </source>
</evidence>
<dbReference type="Proteomes" id="UP001597145">
    <property type="component" value="Unassembled WGS sequence"/>
</dbReference>
<organism evidence="5 6">
    <name type="scientific">Pseudonocardia aurantiaca</name>
    <dbReference type="NCBI Taxonomy" id="75290"/>
    <lineage>
        <taxon>Bacteria</taxon>
        <taxon>Bacillati</taxon>
        <taxon>Actinomycetota</taxon>
        <taxon>Actinomycetes</taxon>
        <taxon>Pseudonocardiales</taxon>
        <taxon>Pseudonocardiaceae</taxon>
        <taxon>Pseudonocardia</taxon>
    </lineage>
</organism>
<evidence type="ECO:0000259" key="4">
    <source>
        <dbReference type="PROSITE" id="PS50949"/>
    </source>
</evidence>
<dbReference type="Gene3D" id="3.40.1410.10">
    <property type="entry name" value="Chorismate lyase-like"/>
    <property type="match status" value="1"/>
</dbReference>
<dbReference type="PROSITE" id="PS50949">
    <property type="entry name" value="HTH_GNTR"/>
    <property type="match status" value="1"/>
</dbReference>
<proteinExistence type="predicted"/>
<evidence type="ECO:0000256" key="2">
    <source>
        <dbReference type="ARBA" id="ARBA00023125"/>
    </source>
</evidence>
<evidence type="ECO:0000256" key="3">
    <source>
        <dbReference type="ARBA" id="ARBA00023163"/>
    </source>
</evidence>
<reference evidence="6" key="1">
    <citation type="journal article" date="2019" name="Int. J. Syst. Evol. Microbiol.">
        <title>The Global Catalogue of Microorganisms (GCM) 10K type strain sequencing project: providing services to taxonomists for standard genome sequencing and annotation.</title>
        <authorList>
            <consortium name="The Broad Institute Genomics Platform"/>
            <consortium name="The Broad Institute Genome Sequencing Center for Infectious Disease"/>
            <person name="Wu L."/>
            <person name="Ma J."/>
        </authorList>
    </citation>
    <scope>NUCLEOTIDE SEQUENCE [LARGE SCALE GENOMIC DNA]</scope>
    <source>
        <strain evidence="6">JCM 12165</strain>
    </source>
</reference>
<dbReference type="EMBL" id="JBHUCP010000018">
    <property type="protein sequence ID" value="MFD1532389.1"/>
    <property type="molecule type" value="Genomic_DNA"/>
</dbReference>
<dbReference type="SMART" id="SM00866">
    <property type="entry name" value="UTRA"/>
    <property type="match status" value="1"/>
</dbReference>
<name>A0ABW4FP70_9PSEU</name>
<dbReference type="InterPro" id="IPR036388">
    <property type="entry name" value="WH-like_DNA-bd_sf"/>
</dbReference>
<evidence type="ECO:0000256" key="1">
    <source>
        <dbReference type="ARBA" id="ARBA00023015"/>
    </source>
</evidence>
<keyword evidence="2" id="KW-0238">DNA-binding</keyword>
<dbReference type="SUPFAM" id="SSF64288">
    <property type="entry name" value="Chorismate lyase-like"/>
    <property type="match status" value="1"/>
</dbReference>
<dbReference type="InterPro" id="IPR011663">
    <property type="entry name" value="UTRA"/>
</dbReference>
<keyword evidence="1" id="KW-0805">Transcription regulation</keyword>
<dbReference type="Pfam" id="PF07702">
    <property type="entry name" value="UTRA"/>
    <property type="match status" value="1"/>
</dbReference>
<dbReference type="Pfam" id="PF00392">
    <property type="entry name" value="GntR"/>
    <property type="match status" value="1"/>
</dbReference>
<gene>
    <name evidence="5" type="ORF">ACFSCY_23460</name>
</gene>
<dbReference type="PANTHER" id="PTHR44846">
    <property type="entry name" value="MANNOSYL-D-GLYCERATE TRANSPORT/METABOLISM SYSTEM REPRESSOR MNGR-RELATED"/>
    <property type="match status" value="1"/>
</dbReference>
<dbReference type="SUPFAM" id="SSF46785">
    <property type="entry name" value="Winged helix' DNA-binding domain"/>
    <property type="match status" value="1"/>
</dbReference>
<accession>A0ABW4FP70</accession>
<dbReference type="CDD" id="cd07377">
    <property type="entry name" value="WHTH_GntR"/>
    <property type="match status" value="1"/>
</dbReference>
<protein>
    <submittedName>
        <fullName evidence="5">GntR family transcriptional regulator</fullName>
    </submittedName>
</protein>
<dbReference type="InterPro" id="IPR036390">
    <property type="entry name" value="WH_DNA-bd_sf"/>
</dbReference>
<dbReference type="PRINTS" id="PR00035">
    <property type="entry name" value="HTHGNTR"/>
</dbReference>
<keyword evidence="3" id="KW-0804">Transcription</keyword>
<evidence type="ECO:0000313" key="6">
    <source>
        <dbReference type="Proteomes" id="UP001597145"/>
    </source>
</evidence>
<dbReference type="InterPro" id="IPR050679">
    <property type="entry name" value="Bact_HTH_transcr_reg"/>
</dbReference>
<keyword evidence="6" id="KW-1185">Reference proteome</keyword>
<dbReference type="RefSeq" id="WP_343986626.1">
    <property type="nucleotide sequence ID" value="NZ_BAAAJG010000027.1"/>
</dbReference>
<comment type="caution">
    <text evidence="5">The sequence shown here is derived from an EMBL/GenBank/DDBJ whole genome shotgun (WGS) entry which is preliminary data.</text>
</comment>
<dbReference type="Gene3D" id="1.10.10.10">
    <property type="entry name" value="Winged helix-like DNA-binding domain superfamily/Winged helix DNA-binding domain"/>
    <property type="match status" value="1"/>
</dbReference>
<feature type="domain" description="HTH gntR-type" evidence="4">
    <location>
        <begin position="7"/>
        <end position="75"/>
    </location>
</feature>
<dbReference type="InterPro" id="IPR028978">
    <property type="entry name" value="Chorismate_lyase_/UTRA_dom_sf"/>
</dbReference>
<dbReference type="InterPro" id="IPR000524">
    <property type="entry name" value="Tscrpt_reg_HTH_GntR"/>
</dbReference>
<sequence>MTADVGFGKRSRLVADLTERICSGLLVHGERLPGENTLAQRYRVSRGTVRGALSKLQRRNLIATETGVDSFVTFDGVPLDRTGGWARALAAAGADVRVEVLGIEAGGSPELTKRYGRLVTVRRLCRGGAGRPVSLETATVPGTGLLADLPSRGLVRGSLTATLQAAGLHPVGGEQWICVLPLDAAAARLLERRPGEMFLHATRTTLTADGELVERVESLLDPARFRFHLAFGRR</sequence>
<dbReference type="PANTHER" id="PTHR44846:SF17">
    <property type="entry name" value="GNTR-FAMILY TRANSCRIPTIONAL REGULATOR"/>
    <property type="match status" value="1"/>
</dbReference>
<dbReference type="SMART" id="SM00345">
    <property type="entry name" value="HTH_GNTR"/>
    <property type="match status" value="1"/>
</dbReference>